<organism evidence="1 2">
    <name type="scientific">Phytophthora palmivora</name>
    <dbReference type="NCBI Taxonomy" id="4796"/>
    <lineage>
        <taxon>Eukaryota</taxon>
        <taxon>Sar</taxon>
        <taxon>Stramenopiles</taxon>
        <taxon>Oomycota</taxon>
        <taxon>Peronosporomycetes</taxon>
        <taxon>Peronosporales</taxon>
        <taxon>Peronosporaceae</taxon>
        <taxon>Phytophthora</taxon>
    </lineage>
</organism>
<evidence type="ECO:0000313" key="2">
    <source>
        <dbReference type="Proteomes" id="UP000237271"/>
    </source>
</evidence>
<sequence>MNSKVVVNNVLGWPVNPSPHDGNLHMSKDISGPFVLSVSTSAEKLVVTMRRAGLIKLHCLRV</sequence>
<reference evidence="1 2" key="1">
    <citation type="journal article" date="2017" name="Genome Biol. Evol.">
        <title>Phytophthora megakarya and P. palmivora, closely related causal agents of cacao black pod rot, underwent increases in genome sizes and gene numbers by different mechanisms.</title>
        <authorList>
            <person name="Ali S.S."/>
            <person name="Shao J."/>
            <person name="Lary D.J."/>
            <person name="Kronmiller B."/>
            <person name="Shen D."/>
            <person name="Strem M.D."/>
            <person name="Amoako-Attah I."/>
            <person name="Akrofi A.Y."/>
            <person name="Begoude B.A."/>
            <person name="Ten Hoopen G.M."/>
            <person name="Coulibaly K."/>
            <person name="Kebe B.I."/>
            <person name="Melnick R.L."/>
            <person name="Guiltinan M.J."/>
            <person name="Tyler B.M."/>
            <person name="Meinhardt L.W."/>
            <person name="Bailey B.A."/>
        </authorList>
    </citation>
    <scope>NUCLEOTIDE SEQUENCE [LARGE SCALE GENOMIC DNA]</scope>
    <source>
        <strain evidence="2">sbr112.9</strain>
    </source>
</reference>
<proteinExistence type="predicted"/>
<dbReference type="EMBL" id="NCKW01020127">
    <property type="protein sequence ID" value="POM58939.1"/>
    <property type="molecule type" value="Genomic_DNA"/>
</dbReference>
<dbReference type="AlphaFoldDB" id="A0A2P4X053"/>
<keyword evidence="2" id="KW-1185">Reference proteome</keyword>
<dbReference type="Proteomes" id="UP000237271">
    <property type="component" value="Unassembled WGS sequence"/>
</dbReference>
<name>A0A2P4X053_9STRA</name>
<accession>A0A2P4X053</accession>
<protein>
    <submittedName>
        <fullName evidence="1">Uncharacterized protein</fullName>
    </submittedName>
</protein>
<comment type="caution">
    <text evidence="1">The sequence shown here is derived from an EMBL/GenBank/DDBJ whole genome shotgun (WGS) entry which is preliminary data.</text>
</comment>
<gene>
    <name evidence="1" type="ORF">PHPALM_36344</name>
</gene>
<evidence type="ECO:0000313" key="1">
    <source>
        <dbReference type="EMBL" id="POM58939.1"/>
    </source>
</evidence>